<dbReference type="STRING" id="1544798.LH29_13550"/>
<dbReference type="Proteomes" id="UP000032544">
    <property type="component" value="Unassembled WGS sequence"/>
</dbReference>
<dbReference type="InterPro" id="IPR011991">
    <property type="entry name" value="ArsR-like_HTH"/>
</dbReference>
<dbReference type="GO" id="GO:0006355">
    <property type="term" value="P:regulation of DNA-templated transcription"/>
    <property type="evidence" value="ECO:0007669"/>
    <property type="project" value="UniProtKB-ARBA"/>
</dbReference>
<protein>
    <submittedName>
        <fullName evidence="2">Transcriptional regulator</fullName>
    </submittedName>
</protein>
<proteinExistence type="predicted"/>
<sequence length="103" mass="11518">MKNPIQNLNKAFENKVRLGVMAALMVNSRLSFNELKDLLELTDGNLASHIKALEKEKFISVNKTFVGKKPNTTYAVTSSGSKAFELHLKALEDLIKNQNITNK</sequence>
<reference evidence="2 3" key="1">
    <citation type="submission" date="2014-09" db="EMBL/GenBank/DDBJ databases">
        <title>Draft Genome Sequence of Draconibacterium sp. JN14CK-3.</title>
        <authorList>
            <person name="Dong C."/>
            <person name="Lai Q."/>
            <person name="Shao Z."/>
        </authorList>
    </citation>
    <scope>NUCLEOTIDE SEQUENCE [LARGE SCALE GENOMIC DNA]</scope>
    <source>
        <strain evidence="2 3">JN14CK-3</strain>
    </source>
</reference>
<dbReference type="RefSeq" id="WP_045030474.1">
    <property type="nucleotide sequence ID" value="NZ_CAJXKZ010000001.1"/>
</dbReference>
<dbReference type="InterPro" id="IPR027395">
    <property type="entry name" value="WH_DNA-bd_dom"/>
</dbReference>
<evidence type="ECO:0000313" key="3">
    <source>
        <dbReference type="Proteomes" id="UP000032544"/>
    </source>
</evidence>
<dbReference type="PANTHER" id="PTHR37318:SF1">
    <property type="entry name" value="BSL7504 PROTEIN"/>
    <property type="match status" value="1"/>
</dbReference>
<comment type="caution">
    <text evidence="2">The sequence shown here is derived from an EMBL/GenBank/DDBJ whole genome shotgun (WGS) entry which is preliminary data.</text>
</comment>
<dbReference type="SUPFAM" id="SSF46785">
    <property type="entry name" value="Winged helix' DNA-binding domain"/>
    <property type="match status" value="1"/>
</dbReference>
<evidence type="ECO:0000313" key="2">
    <source>
        <dbReference type="EMBL" id="KJF43272.1"/>
    </source>
</evidence>
<dbReference type="EMBL" id="JRHC01000003">
    <property type="protein sequence ID" value="KJF43272.1"/>
    <property type="molecule type" value="Genomic_DNA"/>
</dbReference>
<dbReference type="CDD" id="cd00090">
    <property type="entry name" value="HTH_ARSR"/>
    <property type="match status" value="1"/>
</dbReference>
<dbReference type="InterPro" id="IPR036388">
    <property type="entry name" value="WH-like_DNA-bd_sf"/>
</dbReference>
<dbReference type="Gene3D" id="1.10.10.10">
    <property type="entry name" value="Winged helix-like DNA-binding domain superfamily/Winged helix DNA-binding domain"/>
    <property type="match status" value="1"/>
</dbReference>
<evidence type="ECO:0000259" key="1">
    <source>
        <dbReference type="Pfam" id="PF13601"/>
    </source>
</evidence>
<accession>A0A0D8J8S9</accession>
<dbReference type="AlphaFoldDB" id="A0A0D8J8S9"/>
<name>A0A0D8J8S9_9BACT</name>
<feature type="domain" description="Winged helix DNA-binding" evidence="1">
    <location>
        <begin position="16"/>
        <end position="95"/>
    </location>
</feature>
<dbReference type="PANTHER" id="PTHR37318">
    <property type="entry name" value="BSL7504 PROTEIN"/>
    <property type="match status" value="1"/>
</dbReference>
<dbReference type="InterPro" id="IPR036390">
    <property type="entry name" value="WH_DNA-bd_sf"/>
</dbReference>
<dbReference type="OrthoDB" id="9800369at2"/>
<organism evidence="2 3">
    <name type="scientific">Draconibacterium sediminis</name>
    <dbReference type="NCBI Taxonomy" id="1544798"/>
    <lineage>
        <taxon>Bacteria</taxon>
        <taxon>Pseudomonadati</taxon>
        <taxon>Bacteroidota</taxon>
        <taxon>Bacteroidia</taxon>
        <taxon>Marinilabiliales</taxon>
        <taxon>Prolixibacteraceae</taxon>
        <taxon>Draconibacterium</taxon>
    </lineage>
</organism>
<dbReference type="Pfam" id="PF13601">
    <property type="entry name" value="HTH_34"/>
    <property type="match status" value="1"/>
</dbReference>
<gene>
    <name evidence="2" type="ORF">LH29_13550</name>
</gene>
<keyword evidence="3" id="KW-1185">Reference proteome</keyword>